<name>A0A380NLT0_9FIRM</name>
<dbReference type="AlphaFoldDB" id="A0A380NLT0"/>
<dbReference type="CDD" id="cd05289">
    <property type="entry name" value="MDR_like_2"/>
    <property type="match status" value="1"/>
</dbReference>
<dbReference type="InterPro" id="IPR013154">
    <property type="entry name" value="ADH-like_N"/>
</dbReference>
<dbReference type="SMART" id="SM00829">
    <property type="entry name" value="PKS_ER"/>
    <property type="match status" value="1"/>
</dbReference>
<proteinExistence type="predicted"/>
<dbReference type="SUPFAM" id="SSF50129">
    <property type="entry name" value="GroES-like"/>
    <property type="match status" value="1"/>
</dbReference>
<keyword evidence="3" id="KW-1185">Reference proteome</keyword>
<gene>
    <name evidence="2" type="ORF">NCTC12020_01409</name>
</gene>
<evidence type="ECO:0000313" key="3">
    <source>
        <dbReference type="Proteomes" id="UP000255367"/>
    </source>
</evidence>
<dbReference type="PANTHER" id="PTHR11695">
    <property type="entry name" value="ALCOHOL DEHYDROGENASE RELATED"/>
    <property type="match status" value="1"/>
</dbReference>
<dbReference type="Gene3D" id="3.40.50.720">
    <property type="entry name" value="NAD(P)-binding Rossmann-like Domain"/>
    <property type="match status" value="1"/>
</dbReference>
<evidence type="ECO:0000313" key="2">
    <source>
        <dbReference type="EMBL" id="SUP43912.1"/>
    </source>
</evidence>
<dbReference type="OrthoDB" id="9792162at2"/>
<reference evidence="2 3" key="1">
    <citation type="submission" date="2018-06" db="EMBL/GenBank/DDBJ databases">
        <authorList>
            <consortium name="Pathogen Informatics"/>
            <person name="Doyle S."/>
        </authorList>
    </citation>
    <scope>NUCLEOTIDE SEQUENCE [LARGE SCALE GENOMIC DNA]</scope>
    <source>
        <strain evidence="2 3">NCTC12020</strain>
    </source>
</reference>
<dbReference type="EMBL" id="UHIO01000001">
    <property type="protein sequence ID" value="SUP43912.1"/>
    <property type="molecule type" value="Genomic_DNA"/>
</dbReference>
<dbReference type="InterPro" id="IPR011032">
    <property type="entry name" value="GroES-like_sf"/>
</dbReference>
<accession>A0A380NLT0</accession>
<dbReference type="InterPro" id="IPR020843">
    <property type="entry name" value="ER"/>
</dbReference>
<dbReference type="InterPro" id="IPR050700">
    <property type="entry name" value="YIM1/Zinc_Alcohol_DH_Fams"/>
</dbReference>
<sequence>MKAVQIVKQGKEPQITINNIAKPEPKEHEVLINVSYVGVNPVDNLFAEGTINIIKPIQLPYTLGAEMVGTVVAKGHLVTDFEIGDVVMGAWEGTLAEYIAVPSSAITLLPKNLSEQDGATLSVALLTAAQILEKLQCKKGETIFIAGGTGAVGAMLVLLGKHKGLTMYVSGNQKEASNILQLGANRVFDYKSKEAIQIEEVVDYGVDMVGGNTTNVVQQLVKINGKVLTLKGMPTADFAKSLGLSWWRQWILALASYGVRRRARKRKQTYEFMWVAPNGEQLQDTLAILLQSDYKPAIDSIYPLEASETAFIKVKKGGLHGKVLVSIEK</sequence>
<dbReference type="Pfam" id="PF13602">
    <property type="entry name" value="ADH_zinc_N_2"/>
    <property type="match status" value="1"/>
</dbReference>
<dbReference type="Gene3D" id="3.90.180.10">
    <property type="entry name" value="Medium-chain alcohol dehydrogenases, catalytic domain"/>
    <property type="match status" value="1"/>
</dbReference>
<dbReference type="GO" id="GO:0016491">
    <property type="term" value="F:oxidoreductase activity"/>
    <property type="evidence" value="ECO:0007669"/>
    <property type="project" value="InterPro"/>
</dbReference>
<evidence type="ECO:0000259" key="1">
    <source>
        <dbReference type="SMART" id="SM00829"/>
    </source>
</evidence>
<dbReference type="PANTHER" id="PTHR11695:SF294">
    <property type="entry name" value="RETICULON-4-INTERACTING PROTEIN 1, MITOCHONDRIAL"/>
    <property type="match status" value="1"/>
</dbReference>
<dbReference type="InterPro" id="IPR036291">
    <property type="entry name" value="NAD(P)-bd_dom_sf"/>
</dbReference>
<feature type="domain" description="Enoyl reductase (ER)" evidence="1">
    <location>
        <begin position="10"/>
        <end position="325"/>
    </location>
</feature>
<dbReference type="Pfam" id="PF08240">
    <property type="entry name" value="ADH_N"/>
    <property type="match status" value="1"/>
</dbReference>
<dbReference type="Proteomes" id="UP000255367">
    <property type="component" value="Unassembled WGS sequence"/>
</dbReference>
<dbReference type="RefSeq" id="WP_115310548.1">
    <property type="nucleotide sequence ID" value="NZ_UHIO01000001.1"/>
</dbReference>
<dbReference type="SUPFAM" id="SSF51735">
    <property type="entry name" value="NAD(P)-binding Rossmann-fold domains"/>
    <property type="match status" value="1"/>
</dbReference>
<protein>
    <submittedName>
        <fullName evidence="2">Zinc-type alcohol dehydrogenase-like protein SA1988</fullName>
    </submittedName>
</protein>
<organism evidence="2 3">
    <name type="scientific">Veillonella criceti</name>
    <dbReference type="NCBI Taxonomy" id="103891"/>
    <lineage>
        <taxon>Bacteria</taxon>
        <taxon>Bacillati</taxon>
        <taxon>Bacillota</taxon>
        <taxon>Negativicutes</taxon>
        <taxon>Veillonellales</taxon>
        <taxon>Veillonellaceae</taxon>
        <taxon>Veillonella</taxon>
    </lineage>
</organism>